<proteinExistence type="predicted"/>
<dbReference type="Pfam" id="PF11042">
    <property type="entry name" value="DUF2750"/>
    <property type="match status" value="1"/>
</dbReference>
<reference evidence="2" key="2">
    <citation type="journal article" date="2017" name="Genome Announc.">
        <title>Draft genome sequence of Paludibacter jiangxiensis NM7(T), a propionate-producing fermentative bacterium.</title>
        <authorList>
            <person name="Qiu Y.-L."/>
            <person name="Tourlousse D.M."/>
            <person name="Matsuura N."/>
            <person name="Ohashi A."/>
            <person name="Sekiguchi Y."/>
        </authorList>
    </citation>
    <scope>NUCLEOTIDE SEQUENCE [LARGE SCALE GENOMIC DNA]</scope>
    <source>
        <strain evidence="2">NM7</strain>
    </source>
</reference>
<accession>A0A161L859</accession>
<evidence type="ECO:0000313" key="1">
    <source>
        <dbReference type="EMBL" id="GAT63194.1"/>
    </source>
</evidence>
<organism evidence="1 2">
    <name type="scientific">Paludibacter jiangxiensis</name>
    <dbReference type="NCBI Taxonomy" id="681398"/>
    <lineage>
        <taxon>Bacteria</taxon>
        <taxon>Pseudomonadati</taxon>
        <taxon>Bacteroidota</taxon>
        <taxon>Bacteroidia</taxon>
        <taxon>Bacteroidales</taxon>
        <taxon>Paludibacteraceae</taxon>
        <taxon>Paludibacter</taxon>
    </lineage>
</organism>
<dbReference type="Proteomes" id="UP000076586">
    <property type="component" value="Unassembled WGS sequence"/>
</dbReference>
<evidence type="ECO:0000313" key="2">
    <source>
        <dbReference type="Proteomes" id="UP000076586"/>
    </source>
</evidence>
<dbReference type="RefSeq" id="WP_172795596.1">
    <property type="nucleotide sequence ID" value="NZ_BDCR01000003.1"/>
</dbReference>
<dbReference type="STRING" id="681398.PJIAN_3509"/>
<reference evidence="2" key="1">
    <citation type="submission" date="2016-04" db="EMBL/GenBank/DDBJ databases">
        <title>Draft genome sequence of Paludibacter jiangxiensis strain NM7.</title>
        <authorList>
            <person name="Qiu Y."/>
            <person name="Matsuura N."/>
            <person name="Ohashi A."/>
            <person name="Tourlousse M.D."/>
            <person name="Sekiguchi Y."/>
        </authorList>
    </citation>
    <scope>NUCLEOTIDE SEQUENCE [LARGE SCALE GENOMIC DNA]</scope>
    <source>
        <strain evidence="2">NM7</strain>
    </source>
</reference>
<dbReference type="InterPro" id="IPR021284">
    <property type="entry name" value="DUF2750"/>
</dbReference>
<gene>
    <name evidence="1" type="ORF">PJIAN_3509</name>
</gene>
<comment type="caution">
    <text evidence="1">The sequence shown here is derived from an EMBL/GenBank/DDBJ whole genome shotgun (WGS) entry which is preliminary data.</text>
</comment>
<name>A0A161L859_9BACT</name>
<protein>
    <recommendedName>
        <fullName evidence="3">DUF2750 domain-containing protein</fullName>
    </recommendedName>
</protein>
<dbReference type="AlphaFoldDB" id="A0A161L859"/>
<evidence type="ECO:0008006" key="3">
    <source>
        <dbReference type="Google" id="ProtNLM"/>
    </source>
</evidence>
<keyword evidence="2" id="KW-1185">Reference proteome</keyword>
<dbReference type="EMBL" id="BDCR01000003">
    <property type="protein sequence ID" value="GAT63194.1"/>
    <property type="molecule type" value="Genomic_DNA"/>
</dbReference>
<sequence length="143" mass="16048">MQRDRFIQTVCESGIVWGLQSEEGFAVTGSNDYEDESGEPLPLICFWSGKALAKACAKEEWSGYEPVEISLGEFIETWCIGMANDNMMAGPDFDPNMHGFEIDPLELIVELAKELNAQEKTLVLQNYAHLNDLVTEVEKILNE</sequence>